<evidence type="ECO:0000313" key="4">
    <source>
        <dbReference type="EMBL" id="KAK1326956.1"/>
    </source>
</evidence>
<accession>A0AAV9FMJ2</accession>
<evidence type="ECO:0000256" key="2">
    <source>
        <dbReference type="ARBA" id="ARBA00023026"/>
    </source>
</evidence>
<reference evidence="4" key="1">
    <citation type="journal article" date="2023" name="Nat. Commun.">
        <title>Diploid and tetraploid genomes of Acorus and the evolution of monocots.</title>
        <authorList>
            <person name="Ma L."/>
            <person name="Liu K.W."/>
            <person name="Li Z."/>
            <person name="Hsiao Y.Y."/>
            <person name="Qi Y."/>
            <person name="Fu T."/>
            <person name="Tang G.D."/>
            <person name="Zhang D."/>
            <person name="Sun W.H."/>
            <person name="Liu D.K."/>
            <person name="Li Y."/>
            <person name="Chen G.Z."/>
            <person name="Liu X.D."/>
            <person name="Liao X.Y."/>
            <person name="Jiang Y.T."/>
            <person name="Yu X."/>
            <person name="Hao Y."/>
            <person name="Huang J."/>
            <person name="Zhao X.W."/>
            <person name="Ke S."/>
            <person name="Chen Y.Y."/>
            <person name="Wu W.L."/>
            <person name="Hsu J.L."/>
            <person name="Lin Y.F."/>
            <person name="Huang M.D."/>
            <person name="Li C.Y."/>
            <person name="Huang L."/>
            <person name="Wang Z.W."/>
            <person name="Zhao X."/>
            <person name="Zhong W.Y."/>
            <person name="Peng D.H."/>
            <person name="Ahmad S."/>
            <person name="Lan S."/>
            <person name="Zhang J.S."/>
            <person name="Tsai W.C."/>
            <person name="Van de Peer Y."/>
            <person name="Liu Z.J."/>
        </authorList>
    </citation>
    <scope>NUCLEOTIDE SEQUENCE</scope>
    <source>
        <strain evidence="4">CP</strain>
    </source>
</reference>
<dbReference type="InterPro" id="IPR036779">
    <property type="entry name" value="LysM_dom_sf"/>
</dbReference>
<dbReference type="PROSITE" id="PS51782">
    <property type="entry name" value="LYSM"/>
    <property type="match status" value="4"/>
</dbReference>
<feature type="domain" description="LysM" evidence="3">
    <location>
        <begin position="226"/>
        <end position="270"/>
    </location>
</feature>
<proteinExistence type="predicted"/>
<dbReference type="Proteomes" id="UP001180020">
    <property type="component" value="Unassembled WGS sequence"/>
</dbReference>
<feature type="domain" description="LysM" evidence="3">
    <location>
        <begin position="100"/>
        <end position="145"/>
    </location>
</feature>
<feature type="domain" description="LysM" evidence="3">
    <location>
        <begin position="152"/>
        <end position="197"/>
    </location>
</feature>
<reference evidence="4" key="2">
    <citation type="submission" date="2023-06" db="EMBL/GenBank/DDBJ databases">
        <authorList>
            <person name="Ma L."/>
            <person name="Liu K.-W."/>
            <person name="Li Z."/>
            <person name="Hsiao Y.-Y."/>
            <person name="Qi Y."/>
            <person name="Fu T."/>
            <person name="Tang G."/>
            <person name="Zhang D."/>
            <person name="Sun W.-H."/>
            <person name="Liu D.-K."/>
            <person name="Li Y."/>
            <person name="Chen G.-Z."/>
            <person name="Liu X.-D."/>
            <person name="Liao X.-Y."/>
            <person name="Jiang Y.-T."/>
            <person name="Yu X."/>
            <person name="Hao Y."/>
            <person name="Huang J."/>
            <person name="Zhao X.-W."/>
            <person name="Ke S."/>
            <person name="Chen Y.-Y."/>
            <person name="Wu W.-L."/>
            <person name="Hsu J.-L."/>
            <person name="Lin Y.-F."/>
            <person name="Huang M.-D."/>
            <person name="Li C.-Y."/>
            <person name="Huang L."/>
            <person name="Wang Z.-W."/>
            <person name="Zhao X."/>
            <person name="Zhong W.-Y."/>
            <person name="Peng D.-H."/>
            <person name="Ahmad S."/>
            <person name="Lan S."/>
            <person name="Zhang J.-S."/>
            <person name="Tsai W.-C."/>
            <person name="Van De Peer Y."/>
            <person name="Liu Z.-J."/>
        </authorList>
    </citation>
    <scope>NUCLEOTIDE SEQUENCE</scope>
    <source>
        <strain evidence="4">CP</strain>
        <tissue evidence="4">Leaves</tissue>
    </source>
</reference>
<dbReference type="EMBL" id="JAUJYO010000001">
    <property type="protein sequence ID" value="KAK1326956.1"/>
    <property type="molecule type" value="Genomic_DNA"/>
</dbReference>
<dbReference type="PANTHER" id="PTHR34997">
    <property type="entry name" value="AM15"/>
    <property type="match status" value="1"/>
</dbReference>
<dbReference type="InterPro" id="IPR018392">
    <property type="entry name" value="LysM"/>
</dbReference>
<evidence type="ECO:0000259" key="3">
    <source>
        <dbReference type="PROSITE" id="PS51782"/>
    </source>
</evidence>
<keyword evidence="5" id="KW-1185">Reference proteome</keyword>
<keyword evidence="2" id="KW-0843">Virulence</keyword>
<feature type="domain" description="LysM" evidence="3">
    <location>
        <begin position="46"/>
        <end position="90"/>
    </location>
</feature>
<evidence type="ECO:0000256" key="1">
    <source>
        <dbReference type="ARBA" id="ARBA00022669"/>
    </source>
</evidence>
<dbReference type="Pfam" id="PF01476">
    <property type="entry name" value="LysM"/>
    <property type="match status" value="4"/>
</dbReference>
<comment type="caution">
    <text evidence="4">The sequence shown here is derived from an EMBL/GenBank/DDBJ whole genome shotgun (WGS) entry which is preliminary data.</text>
</comment>
<dbReference type="CDD" id="cd00118">
    <property type="entry name" value="LysM"/>
    <property type="match status" value="3"/>
</dbReference>
<name>A0AAV9FMJ2_ACOCL</name>
<evidence type="ECO:0000313" key="5">
    <source>
        <dbReference type="Proteomes" id="UP001180020"/>
    </source>
</evidence>
<organism evidence="4 5">
    <name type="scientific">Acorus calamus</name>
    <name type="common">Sweet flag</name>
    <dbReference type="NCBI Taxonomy" id="4465"/>
    <lineage>
        <taxon>Eukaryota</taxon>
        <taxon>Viridiplantae</taxon>
        <taxon>Streptophyta</taxon>
        <taxon>Embryophyta</taxon>
        <taxon>Tracheophyta</taxon>
        <taxon>Spermatophyta</taxon>
        <taxon>Magnoliopsida</taxon>
        <taxon>Liliopsida</taxon>
        <taxon>Acoraceae</taxon>
        <taxon>Acorus</taxon>
    </lineage>
</organism>
<keyword evidence="1" id="KW-0147">Chitin-binding</keyword>
<gene>
    <name evidence="4" type="ORF">QJS10_CPA01g01124</name>
</gene>
<dbReference type="SUPFAM" id="SSF54106">
    <property type="entry name" value="LysM domain"/>
    <property type="match status" value="3"/>
</dbReference>
<dbReference type="AlphaFoldDB" id="A0AAV9FMJ2"/>
<dbReference type="InterPro" id="IPR052210">
    <property type="entry name" value="LysM1-like"/>
</dbReference>
<dbReference type="GO" id="GO:0008061">
    <property type="term" value="F:chitin binding"/>
    <property type="evidence" value="ECO:0007669"/>
    <property type="project" value="UniProtKB-KW"/>
</dbReference>
<dbReference type="SMART" id="SM00257">
    <property type="entry name" value="LysM"/>
    <property type="match status" value="4"/>
</dbReference>
<dbReference type="Gene3D" id="3.10.350.10">
    <property type="entry name" value="LysM domain"/>
    <property type="match status" value="4"/>
</dbReference>
<dbReference type="PANTHER" id="PTHR34997:SF1">
    <property type="entry name" value="PEPTIDOGLYCAN-BINDING LYSIN DOMAIN"/>
    <property type="match status" value="1"/>
</dbReference>
<sequence>MAKANNKATMVLYLVVVFSLLFVVSDCRMTLKLGVAKPASAPQCFSVYGVESGDTCFAIRQELNLTAAEFGAINPNLECDKLFPGALDKLAEDTTPTCNSIYSVCLDDTCFAISQQFHLTPEAFSSINPNLNCDQMFVVGFVKLARVPECFSVYGVESGDTCFFIGQEFNLTAAEFGAINPNHLECDKLFPLLMLALLIIASDGRMLISTGALDKLAEDTTPTCNSIYGARLHDTCFAISQQFHLTPEAFSSINPNLNCDHMFVGQWLCVSGIA</sequence>
<protein>
    <recommendedName>
        <fullName evidence="3">LysM domain-containing protein</fullName>
    </recommendedName>
</protein>